<dbReference type="KEGG" id="amr:AM1_6375"/>
<evidence type="ECO:0000256" key="1">
    <source>
        <dbReference type="ARBA" id="ARBA00008769"/>
    </source>
</evidence>
<dbReference type="HOGENOM" id="CLU_648342_0_0_3"/>
<organism evidence="4 5">
    <name type="scientific">Acaryochloris marina (strain MBIC 11017)</name>
    <dbReference type="NCBI Taxonomy" id="329726"/>
    <lineage>
        <taxon>Bacteria</taxon>
        <taxon>Bacillati</taxon>
        <taxon>Cyanobacteriota</taxon>
        <taxon>Cyanophyceae</taxon>
        <taxon>Acaryochloridales</taxon>
        <taxon>Acaryochloridaceae</taxon>
        <taxon>Acaryochloris</taxon>
    </lineage>
</organism>
<gene>
    <name evidence="4" type="ordered locus">AM1_6375</name>
</gene>
<reference evidence="4 5" key="1">
    <citation type="journal article" date="2008" name="Proc. Natl. Acad. Sci. U.S.A.">
        <title>Niche adaptation and genome expansion in the chlorophyll d-producing cyanobacterium Acaryochloris marina.</title>
        <authorList>
            <person name="Swingley W.D."/>
            <person name="Chen M."/>
            <person name="Cheung P.C."/>
            <person name="Conrad A.L."/>
            <person name="Dejesa L.C."/>
            <person name="Hao J."/>
            <person name="Honchak B.M."/>
            <person name="Karbach L.E."/>
            <person name="Kurdoglu A."/>
            <person name="Lahiri S."/>
            <person name="Mastrian S.D."/>
            <person name="Miyashita H."/>
            <person name="Page L."/>
            <person name="Ramakrishna P."/>
            <person name="Satoh S."/>
            <person name="Sattley W.M."/>
            <person name="Shimada Y."/>
            <person name="Taylor H.L."/>
            <person name="Tomo T."/>
            <person name="Tsuchiya T."/>
            <person name="Wang Z.T."/>
            <person name="Raymond J."/>
            <person name="Mimuro M."/>
            <person name="Blankenship R.E."/>
            <person name="Touchman J.W."/>
        </authorList>
    </citation>
    <scope>NUCLEOTIDE SEQUENCE [LARGE SCALE GENOMIC DNA]</scope>
    <source>
        <strain evidence="5">MBIC 11017</strain>
    </source>
</reference>
<evidence type="ECO:0000313" key="5">
    <source>
        <dbReference type="Proteomes" id="UP000000268"/>
    </source>
</evidence>
<dbReference type="PANTHER" id="PTHR43308:SF1">
    <property type="entry name" value="OUTER MEMBRANE PROTEIN ALPHA"/>
    <property type="match status" value="1"/>
</dbReference>
<dbReference type="eggNOG" id="COG2067">
    <property type="taxonomic scope" value="Bacteria"/>
</dbReference>
<dbReference type="Gene3D" id="2.40.160.180">
    <property type="entry name" value="Carbohydrate-selective porin OprB"/>
    <property type="match status" value="1"/>
</dbReference>
<dbReference type="GO" id="GO:0016020">
    <property type="term" value="C:membrane"/>
    <property type="evidence" value="ECO:0007669"/>
    <property type="project" value="InterPro"/>
</dbReference>
<sequence>MFGLTRLLLWSGFLGVVSGVTQKSPSALAETAPSSVRVPESQRLEEPIIPVWQLEPRESSGPELHEEPLIPVSDESTDSISSTEFSGEAVFSWIQAAGDRQESKNSNEPSFGSRIRLNLETSFSGEDQFRLRLQTTNVVELDDVFDTDLARLSIQGADQYQVSLSRLDYQFPVGEDTEVFVQAIGGSISDIADPLNPLFSSSSRGAISRFGQRNPLYRQGGSTGIGLSHDFNDRINISLGYLGDNQDVFSNEESVAFAQLTLEPADSIRFGLLYTYGLNGLDTGTGSQQANDPFLEQSDAINSHSVGLQGTAKISEQLTLSGWTGYTRATATDLSNQPHADIFNWAFTLGYKNLFRDRTLGGLIIGRPPHVSSDAQPAWHLEVFYQVQLNEHITLTPGIVVITAPDPNRSPIVVGTLRTLFRF</sequence>
<keyword evidence="5" id="KW-1185">Reference proteome</keyword>
<feature type="region of interest" description="Disordered" evidence="3">
    <location>
        <begin position="58"/>
        <end position="80"/>
    </location>
</feature>
<dbReference type="EMBL" id="CP000828">
    <property type="protein sequence ID" value="ABW31305.1"/>
    <property type="molecule type" value="Genomic_DNA"/>
</dbReference>
<dbReference type="InterPro" id="IPR047684">
    <property type="entry name" value="Por_som-like"/>
</dbReference>
<comment type="similarity">
    <text evidence="1 2">Belongs to the OprB family.</text>
</comment>
<dbReference type="Proteomes" id="UP000000268">
    <property type="component" value="Chromosome"/>
</dbReference>
<dbReference type="SUPFAM" id="SSF56935">
    <property type="entry name" value="Porins"/>
    <property type="match status" value="1"/>
</dbReference>
<name>B0C8P3_ACAM1</name>
<protein>
    <submittedName>
        <fullName evidence="4">Carbohydrate-selective porin, OprB family</fullName>
    </submittedName>
</protein>
<feature type="compositionally biased region" description="Basic and acidic residues" evidence="3">
    <location>
        <begin position="58"/>
        <end position="68"/>
    </location>
</feature>
<proteinExistence type="inferred from homology"/>
<evidence type="ECO:0000256" key="3">
    <source>
        <dbReference type="SAM" id="MobiDB-lite"/>
    </source>
</evidence>
<dbReference type="AlphaFoldDB" id="B0C8P3"/>
<dbReference type="GO" id="GO:0008643">
    <property type="term" value="P:carbohydrate transport"/>
    <property type="evidence" value="ECO:0007669"/>
    <property type="project" value="InterPro"/>
</dbReference>
<dbReference type="InterPro" id="IPR038673">
    <property type="entry name" value="OprB_sf"/>
</dbReference>
<dbReference type="GO" id="GO:0015288">
    <property type="term" value="F:porin activity"/>
    <property type="evidence" value="ECO:0007669"/>
    <property type="project" value="InterPro"/>
</dbReference>
<dbReference type="InterPro" id="IPR007049">
    <property type="entry name" value="Carb-sel_porin_OprB"/>
</dbReference>
<dbReference type="STRING" id="329726.AM1_6375"/>
<evidence type="ECO:0000256" key="2">
    <source>
        <dbReference type="RuleBase" id="RU363072"/>
    </source>
</evidence>
<dbReference type="Pfam" id="PF04966">
    <property type="entry name" value="OprB"/>
    <property type="match status" value="1"/>
</dbReference>
<evidence type="ECO:0000313" key="4">
    <source>
        <dbReference type="EMBL" id="ABW31305.1"/>
    </source>
</evidence>
<accession>B0C8P3</accession>
<dbReference type="NCBIfam" id="NF033921">
    <property type="entry name" value="por_somb"/>
    <property type="match status" value="1"/>
</dbReference>
<dbReference type="InterPro" id="IPR051465">
    <property type="entry name" value="Cell_Envelope_Struct_Comp"/>
</dbReference>
<dbReference type="PANTHER" id="PTHR43308">
    <property type="entry name" value="OUTER MEMBRANE PROTEIN ALPHA-RELATED"/>
    <property type="match status" value="1"/>
</dbReference>